<keyword evidence="8" id="KW-0175">Coiled coil</keyword>
<evidence type="ECO:0000313" key="12">
    <source>
        <dbReference type="Proteomes" id="UP000030392"/>
    </source>
</evidence>
<dbReference type="InterPro" id="IPR045584">
    <property type="entry name" value="Pilin-like"/>
</dbReference>
<feature type="coiled-coil region" evidence="8">
    <location>
        <begin position="297"/>
        <end position="342"/>
    </location>
</feature>
<keyword evidence="4" id="KW-0812">Transmembrane</keyword>
<feature type="chain" id="PRO_5001985775" description="Trimeric autotransporter adhesin YadA-like C-terminal membrane anchor domain-containing protein" evidence="9">
    <location>
        <begin position="24"/>
        <end position="374"/>
    </location>
</feature>
<protein>
    <recommendedName>
        <fullName evidence="10">Trimeric autotransporter adhesin YadA-like C-terminal membrane anchor domain-containing protein</fullName>
    </recommendedName>
</protein>
<dbReference type="GO" id="GO:0009279">
    <property type="term" value="C:cell outer membrane"/>
    <property type="evidence" value="ECO:0007669"/>
    <property type="project" value="UniProtKB-SubCell"/>
</dbReference>
<reference evidence="12" key="1">
    <citation type="journal article" date="2014" name="Sci. Data">
        <title>Genomes of diverse isolates of the marine cyanobacterium Prochlorococcus.</title>
        <authorList>
            <person name="Biller S."/>
            <person name="Berube P."/>
            <person name="Thompson J."/>
            <person name="Kelly L."/>
            <person name="Roggensack S."/>
            <person name="Awad L."/>
            <person name="Roache-Johnson K."/>
            <person name="Ding H."/>
            <person name="Giovannoni S.J."/>
            <person name="Moore L.R."/>
            <person name="Chisholm S.W."/>
        </authorList>
    </citation>
    <scope>NUCLEOTIDE SEQUENCE [LARGE SCALE GENOMIC DNA]</scope>
    <source>
        <strain evidence="12">PAC1</strain>
    </source>
</reference>
<name>A0A0A2C0Z4_PROMR</name>
<dbReference type="RefSeq" id="WP_036906496.1">
    <property type="nucleotide sequence ID" value="NZ_CP138967.1"/>
</dbReference>
<evidence type="ECO:0000256" key="5">
    <source>
        <dbReference type="ARBA" id="ARBA00022729"/>
    </source>
</evidence>
<evidence type="ECO:0000256" key="7">
    <source>
        <dbReference type="ARBA" id="ARBA00023237"/>
    </source>
</evidence>
<dbReference type="GO" id="GO:0009986">
    <property type="term" value="C:cell surface"/>
    <property type="evidence" value="ECO:0007669"/>
    <property type="project" value="UniProtKB-SubCell"/>
</dbReference>
<dbReference type="AlphaFoldDB" id="A0A0A2C0Z4"/>
<evidence type="ECO:0000256" key="1">
    <source>
        <dbReference type="ARBA" id="ARBA00004241"/>
    </source>
</evidence>
<organism evidence="11 12">
    <name type="scientific">Prochlorococcus marinus str. PAC1</name>
    <dbReference type="NCBI Taxonomy" id="59924"/>
    <lineage>
        <taxon>Bacteria</taxon>
        <taxon>Bacillati</taxon>
        <taxon>Cyanobacteriota</taxon>
        <taxon>Cyanophyceae</taxon>
        <taxon>Synechococcales</taxon>
        <taxon>Prochlorococcaceae</taxon>
        <taxon>Prochlorococcus</taxon>
    </lineage>
</organism>
<dbReference type="EMBL" id="JNAX01000014">
    <property type="protein sequence ID" value="KGG19988.1"/>
    <property type="molecule type" value="Genomic_DNA"/>
</dbReference>
<evidence type="ECO:0000256" key="9">
    <source>
        <dbReference type="SAM" id="SignalP"/>
    </source>
</evidence>
<keyword evidence="7" id="KW-0998">Cell outer membrane</keyword>
<evidence type="ECO:0000256" key="3">
    <source>
        <dbReference type="ARBA" id="ARBA00022452"/>
    </source>
</evidence>
<feature type="domain" description="Trimeric autotransporter adhesin YadA-like C-terminal membrane anchor" evidence="10">
    <location>
        <begin position="206"/>
        <end position="271"/>
    </location>
</feature>
<evidence type="ECO:0000256" key="4">
    <source>
        <dbReference type="ARBA" id="ARBA00022692"/>
    </source>
</evidence>
<dbReference type="Proteomes" id="UP000030392">
    <property type="component" value="Unassembled WGS sequence"/>
</dbReference>
<dbReference type="Pfam" id="PF03895">
    <property type="entry name" value="YadA_anchor"/>
    <property type="match status" value="1"/>
</dbReference>
<keyword evidence="6" id="KW-0472">Membrane</keyword>
<evidence type="ECO:0000256" key="6">
    <source>
        <dbReference type="ARBA" id="ARBA00023136"/>
    </source>
</evidence>
<evidence type="ECO:0000256" key="8">
    <source>
        <dbReference type="SAM" id="Coils"/>
    </source>
</evidence>
<evidence type="ECO:0000256" key="2">
    <source>
        <dbReference type="ARBA" id="ARBA00004442"/>
    </source>
</evidence>
<keyword evidence="5 9" id="KW-0732">Signal</keyword>
<comment type="subcellular location">
    <subcellularLocation>
        <location evidence="2">Cell outer membrane</location>
    </subcellularLocation>
    <subcellularLocation>
        <location evidence="1">Cell surface</location>
    </subcellularLocation>
</comment>
<sequence>MRRFASSALASAILLLGGTSVKAEEWDFWAVDYSGDSSIGNIVYTCVSATGSCTQRTTKVFNGNGWQTGSSYVDEDNNLVIYGSGGILHTYDLVNDTWTDSTDQFGNFQKIFQRGSIKKTSDGGVKIEVDETKLIERKSNGELHLGENSWITKEENGRQKVYAKDAAGNPIPIDYTNGTKLLINGRDVDQAIDNVGALSAALTGLPTVPQDSPLSCGVGAGAHSGSNALSGGCASKINERLTFNAAASFIPANQEYQGTDNSWSGRAGFVFKLGKINNPTLISMKEKKGMQAKITELSASNTEIKDANEKIQSQNKELKAKVDSFELEKAALVARLEKIEQIALANHKDEKTAFSFLNVSNLFSSMRSFLISSN</sequence>
<accession>A0A0A2C0Z4</accession>
<gene>
    <name evidence="11" type="ORF">EV03_1452</name>
</gene>
<keyword evidence="3" id="KW-1134">Transmembrane beta strand</keyword>
<feature type="signal peptide" evidence="9">
    <location>
        <begin position="1"/>
        <end position="23"/>
    </location>
</feature>
<dbReference type="SUPFAM" id="SSF54523">
    <property type="entry name" value="Pili subunits"/>
    <property type="match status" value="1"/>
</dbReference>
<dbReference type="Gene3D" id="3.30.1300.30">
    <property type="entry name" value="GSPII I/J protein-like"/>
    <property type="match status" value="1"/>
</dbReference>
<evidence type="ECO:0000313" key="11">
    <source>
        <dbReference type="EMBL" id="KGG19988.1"/>
    </source>
</evidence>
<proteinExistence type="predicted"/>
<dbReference type="InterPro" id="IPR005594">
    <property type="entry name" value="YadA_C"/>
</dbReference>
<comment type="caution">
    <text evidence="11">The sequence shown here is derived from an EMBL/GenBank/DDBJ whole genome shotgun (WGS) entry which is preliminary data.</text>
</comment>
<evidence type="ECO:0000259" key="10">
    <source>
        <dbReference type="Pfam" id="PF03895"/>
    </source>
</evidence>